<evidence type="ECO:0000256" key="1">
    <source>
        <dbReference type="ARBA" id="ARBA00000553"/>
    </source>
</evidence>
<name>A0A0G1U3M8_9BACT</name>
<dbReference type="EMBL" id="LCOY01000003">
    <property type="protein sequence ID" value="KKU88671.1"/>
    <property type="molecule type" value="Genomic_DNA"/>
</dbReference>
<dbReference type="InterPro" id="IPR011324">
    <property type="entry name" value="Cytotoxic_necrot_fac-like_cat"/>
</dbReference>
<evidence type="ECO:0000256" key="4">
    <source>
        <dbReference type="ARBA" id="ARBA00022723"/>
    </source>
</evidence>
<dbReference type="GO" id="GO:0016787">
    <property type="term" value="F:hydrolase activity"/>
    <property type="evidence" value="ECO:0007669"/>
    <property type="project" value="UniProtKB-KW"/>
</dbReference>
<protein>
    <recommendedName>
        <fullName evidence="10">Purine nucleoside phosphorylase</fullName>
    </recommendedName>
</protein>
<evidence type="ECO:0000256" key="2">
    <source>
        <dbReference type="ARBA" id="ARBA00007353"/>
    </source>
</evidence>
<gene>
    <name evidence="11" type="ORF">UY16_C0003G0013</name>
</gene>
<evidence type="ECO:0000256" key="10">
    <source>
        <dbReference type="RuleBase" id="RU361274"/>
    </source>
</evidence>
<evidence type="ECO:0000256" key="5">
    <source>
        <dbReference type="ARBA" id="ARBA00022801"/>
    </source>
</evidence>
<dbReference type="PANTHER" id="PTHR30616:SF2">
    <property type="entry name" value="PURINE NUCLEOSIDE PHOSPHORYLASE LACC1"/>
    <property type="match status" value="1"/>
</dbReference>
<keyword evidence="5" id="KW-0378">Hydrolase</keyword>
<accession>A0A0G1U3M8</accession>
<dbReference type="SUPFAM" id="SSF64438">
    <property type="entry name" value="CNF1/YfiH-like putative cysteine hydrolases"/>
    <property type="match status" value="1"/>
</dbReference>
<proteinExistence type="inferred from homology"/>
<comment type="caution">
    <text evidence="11">The sequence shown here is derived from an EMBL/GenBank/DDBJ whole genome shotgun (WGS) entry which is preliminary data.</text>
</comment>
<evidence type="ECO:0000256" key="3">
    <source>
        <dbReference type="ARBA" id="ARBA00022679"/>
    </source>
</evidence>
<evidence type="ECO:0000256" key="6">
    <source>
        <dbReference type="ARBA" id="ARBA00022833"/>
    </source>
</evidence>
<dbReference type="AlphaFoldDB" id="A0A0G1U3M8"/>
<dbReference type="InterPro" id="IPR003730">
    <property type="entry name" value="Cu_polyphenol_OxRdtase"/>
</dbReference>
<comment type="catalytic activity">
    <reaction evidence="1">
        <text>inosine + phosphate = alpha-D-ribose 1-phosphate + hypoxanthine</text>
        <dbReference type="Rhea" id="RHEA:27646"/>
        <dbReference type="ChEBI" id="CHEBI:17368"/>
        <dbReference type="ChEBI" id="CHEBI:17596"/>
        <dbReference type="ChEBI" id="CHEBI:43474"/>
        <dbReference type="ChEBI" id="CHEBI:57720"/>
        <dbReference type="EC" id="2.4.2.1"/>
    </reaction>
    <physiologicalReaction direction="left-to-right" evidence="1">
        <dbReference type="Rhea" id="RHEA:27647"/>
    </physiologicalReaction>
</comment>
<dbReference type="InterPro" id="IPR038371">
    <property type="entry name" value="Cu_polyphenol_OxRdtase_sf"/>
</dbReference>
<comment type="catalytic activity">
    <reaction evidence="9">
        <text>S-methyl-5'-thioadenosine + phosphate = 5-(methylsulfanyl)-alpha-D-ribose 1-phosphate + adenine</text>
        <dbReference type="Rhea" id="RHEA:11852"/>
        <dbReference type="ChEBI" id="CHEBI:16708"/>
        <dbReference type="ChEBI" id="CHEBI:17509"/>
        <dbReference type="ChEBI" id="CHEBI:43474"/>
        <dbReference type="ChEBI" id="CHEBI:58533"/>
        <dbReference type="EC" id="2.4.2.28"/>
    </reaction>
    <physiologicalReaction direction="left-to-right" evidence="9">
        <dbReference type="Rhea" id="RHEA:11853"/>
    </physiologicalReaction>
</comment>
<dbReference type="GO" id="GO:0017061">
    <property type="term" value="F:S-methyl-5-thioadenosine phosphorylase activity"/>
    <property type="evidence" value="ECO:0007669"/>
    <property type="project" value="UniProtKB-EC"/>
</dbReference>
<sequence length="248" mass="27287">MLKQTAKGIYQSTLLLSVPELIHGYSTRQLGDMRRKENRAQFLRLMCMSNAFLLMPQQVHGAKIMIISDQNAREGADGLVQRRSLKGVALKGSREALGVVVADCVPILAVDPKAHVIGVAHAGWKGTLANIAKNLIEAMKSVGADNKQIMVSIGPHIGMCCYSVSKDRADEFVQVLGHDPRVVSQLDMRAYLDLGYANVRQLHEMGIPLDHIDAAISCTSCQADTFYSYRKDSRETFGEIMGVIGYEH</sequence>
<evidence type="ECO:0000313" key="11">
    <source>
        <dbReference type="EMBL" id="KKU88671.1"/>
    </source>
</evidence>
<dbReference type="Proteomes" id="UP000034739">
    <property type="component" value="Unassembled WGS sequence"/>
</dbReference>
<dbReference type="GO" id="GO:0005507">
    <property type="term" value="F:copper ion binding"/>
    <property type="evidence" value="ECO:0007669"/>
    <property type="project" value="TreeGrafter"/>
</dbReference>
<dbReference type="Pfam" id="PF02578">
    <property type="entry name" value="Cu-oxidase_4"/>
    <property type="match status" value="1"/>
</dbReference>
<dbReference type="CDD" id="cd16833">
    <property type="entry name" value="YfiH"/>
    <property type="match status" value="1"/>
</dbReference>
<dbReference type="NCBIfam" id="TIGR00726">
    <property type="entry name" value="peptidoglycan editing factor PgeF"/>
    <property type="match status" value="1"/>
</dbReference>
<organism evidence="11 12">
    <name type="scientific">Candidatus Gottesmanbacteria bacterium GW2011_GWA2_47_9</name>
    <dbReference type="NCBI Taxonomy" id="1618445"/>
    <lineage>
        <taxon>Bacteria</taxon>
        <taxon>Candidatus Gottesmaniibacteriota</taxon>
    </lineage>
</organism>
<comment type="catalytic activity">
    <reaction evidence="8">
        <text>adenosine + phosphate = alpha-D-ribose 1-phosphate + adenine</text>
        <dbReference type="Rhea" id="RHEA:27642"/>
        <dbReference type="ChEBI" id="CHEBI:16335"/>
        <dbReference type="ChEBI" id="CHEBI:16708"/>
        <dbReference type="ChEBI" id="CHEBI:43474"/>
        <dbReference type="ChEBI" id="CHEBI:57720"/>
        <dbReference type="EC" id="2.4.2.1"/>
    </reaction>
    <physiologicalReaction direction="left-to-right" evidence="8">
        <dbReference type="Rhea" id="RHEA:27643"/>
    </physiologicalReaction>
</comment>
<evidence type="ECO:0000256" key="8">
    <source>
        <dbReference type="ARBA" id="ARBA00048968"/>
    </source>
</evidence>
<dbReference type="PATRIC" id="fig|1618445.3.peg.118"/>
<dbReference type="PANTHER" id="PTHR30616">
    <property type="entry name" value="UNCHARACTERIZED PROTEIN YFIH"/>
    <property type="match status" value="1"/>
</dbReference>
<keyword evidence="6" id="KW-0862">Zinc</keyword>
<keyword evidence="3" id="KW-0808">Transferase</keyword>
<dbReference type="Gene3D" id="3.60.140.10">
    <property type="entry name" value="CNF1/YfiH-like putative cysteine hydrolases"/>
    <property type="match status" value="1"/>
</dbReference>
<evidence type="ECO:0000256" key="7">
    <source>
        <dbReference type="ARBA" id="ARBA00047989"/>
    </source>
</evidence>
<comment type="catalytic activity">
    <reaction evidence="7">
        <text>adenosine + H2O + H(+) = inosine + NH4(+)</text>
        <dbReference type="Rhea" id="RHEA:24408"/>
        <dbReference type="ChEBI" id="CHEBI:15377"/>
        <dbReference type="ChEBI" id="CHEBI:15378"/>
        <dbReference type="ChEBI" id="CHEBI:16335"/>
        <dbReference type="ChEBI" id="CHEBI:17596"/>
        <dbReference type="ChEBI" id="CHEBI:28938"/>
        <dbReference type="EC" id="3.5.4.4"/>
    </reaction>
    <physiologicalReaction direction="left-to-right" evidence="7">
        <dbReference type="Rhea" id="RHEA:24409"/>
    </physiologicalReaction>
</comment>
<evidence type="ECO:0000313" key="12">
    <source>
        <dbReference type="Proteomes" id="UP000034739"/>
    </source>
</evidence>
<reference evidence="11 12" key="1">
    <citation type="journal article" date="2015" name="Nature">
        <title>rRNA introns, odd ribosomes, and small enigmatic genomes across a large radiation of phyla.</title>
        <authorList>
            <person name="Brown C.T."/>
            <person name="Hug L.A."/>
            <person name="Thomas B.C."/>
            <person name="Sharon I."/>
            <person name="Castelle C.J."/>
            <person name="Singh A."/>
            <person name="Wilkins M.J."/>
            <person name="Williams K.H."/>
            <person name="Banfield J.F."/>
        </authorList>
    </citation>
    <scope>NUCLEOTIDE SEQUENCE [LARGE SCALE GENOMIC DNA]</scope>
</reference>
<comment type="similarity">
    <text evidence="2 10">Belongs to the purine nucleoside phosphorylase YfiH/LACC1 family.</text>
</comment>
<evidence type="ECO:0000256" key="9">
    <source>
        <dbReference type="ARBA" id="ARBA00049893"/>
    </source>
</evidence>
<keyword evidence="4" id="KW-0479">Metal-binding</keyword>